<protein>
    <submittedName>
        <fullName evidence="1">Uncharacterized protein</fullName>
    </submittedName>
</protein>
<dbReference type="Proteomes" id="UP001469553">
    <property type="component" value="Unassembled WGS sequence"/>
</dbReference>
<name>A0ABV1A055_9TELE</name>
<comment type="caution">
    <text evidence="1">The sequence shown here is derived from an EMBL/GenBank/DDBJ whole genome shotgun (WGS) entry which is preliminary data.</text>
</comment>
<gene>
    <name evidence="1" type="ORF">AMECASPLE_024165</name>
</gene>
<evidence type="ECO:0000313" key="2">
    <source>
        <dbReference type="Proteomes" id="UP001469553"/>
    </source>
</evidence>
<reference evidence="1 2" key="1">
    <citation type="submission" date="2021-06" db="EMBL/GenBank/DDBJ databases">
        <authorList>
            <person name="Palmer J.M."/>
        </authorList>
    </citation>
    <scope>NUCLEOTIDE SEQUENCE [LARGE SCALE GENOMIC DNA]</scope>
    <source>
        <strain evidence="1 2">AS_MEX2019</strain>
        <tissue evidence="1">Muscle</tissue>
    </source>
</reference>
<proteinExistence type="predicted"/>
<accession>A0ABV1A055</accession>
<dbReference type="EMBL" id="JAHRIP010077517">
    <property type="protein sequence ID" value="MEQ2311785.1"/>
    <property type="molecule type" value="Genomic_DNA"/>
</dbReference>
<organism evidence="1 2">
    <name type="scientific">Ameca splendens</name>
    <dbReference type="NCBI Taxonomy" id="208324"/>
    <lineage>
        <taxon>Eukaryota</taxon>
        <taxon>Metazoa</taxon>
        <taxon>Chordata</taxon>
        <taxon>Craniata</taxon>
        <taxon>Vertebrata</taxon>
        <taxon>Euteleostomi</taxon>
        <taxon>Actinopterygii</taxon>
        <taxon>Neopterygii</taxon>
        <taxon>Teleostei</taxon>
        <taxon>Neoteleostei</taxon>
        <taxon>Acanthomorphata</taxon>
        <taxon>Ovalentaria</taxon>
        <taxon>Atherinomorphae</taxon>
        <taxon>Cyprinodontiformes</taxon>
        <taxon>Goodeidae</taxon>
        <taxon>Ameca</taxon>
    </lineage>
</organism>
<keyword evidence="2" id="KW-1185">Reference proteome</keyword>
<evidence type="ECO:0000313" key="1">
    <source>
        <dbReference type="EMBL" id="MEQ2311785.1"/>
    </source>
</evidence>
<sequence length="120" mass="13512">MVCVCVKLGCFASDLSKSLFFYTYPVARNLKAQRLIYPVTDILMQFFLYSLRKIDHDPGKRNPEKRAGHGTAGLLPVVTHNIELAVSSGTCKDLLVGEKKLKMPICFTWLKSLTTTKNPY</sequence>